<feature type="transmembrane region" description="Helical" evidence="10">
    <location>
        <begin position="248"/>
        <end position="269"/>
    </location>
</feature>
<sequence length="538" mass="57923">MNTGGGHGILKSSLGVSAATLLSRVLGLVRVMLEARVLGGDAIASAWGLAFAIPNTFRRLLGEGALGTALIPLISETDAKSGPEQVRRELGIVFSVLSLILALVVAVVAGGALGLRRLALTGSVQEFLPVLASERVQLALMILPLLMPYAFFICLVGAIGAVLNTRKIFVLPALGALLLNFFLIGGLYAAFRRGLAGTELVGFLEFLSVLVLISGAIQLALMLLLLWKAGRFPAMSRKAFRESGILGRLWRLVLPGMIGGAALQISFLVDRALAICLGPKAVPALNYVDRIIDLPIGIYAIALGSVLTATMSRAAARGNLDEISHDLTFSLRHVYFLCVPMAVGVIFFWEPMIRILCLGGNYTEEDLMAARMVAIFYGAGIPAFCSIKVLLAPFNARKMMMTTLRYSLIAIGCNIVLNLILMWHLKQGGIALSTVLASMLNNTLLLRHLQKEGIPLGSRSIIRTFARSLGVALAAGTLLYWLYPLLRIRLTFRHVGEFPAFAVLGVLFLVLYFGGSLLCRAPELPELFSVMRRGKHSA</sequence>
<evidence type="ECO:0000256" key="7">
    <source>
        <dbReference type="ARBA" id="ARBA00023136"/>
    </source>
</evidence>
<keyword evidence="10 11" id="KW-0813">Transport</keyword>
<keyword evidence="13" id="KW-1185">Reference proteome</keyword>
<dbReference type="CDD" id="cd13123">
    <property type="entry name" value="MATE_MurJ_like"/>
    <property type="match status" value="1"/>
</dbReference>
<feature type="transmembrane region" description="Helical" evidence="10">
    <location>
        <begin position="461"/>
        <end position="483"/>
    </location>
</feature>
<dbReference type="InterPro" id="IPR051050">
    <property type="entry name" value="Lipid_II_flippase_MurJ/MviN"/>
</dbReference>
<organism evidence="12 13">
    <name type="scientific">Victivallis lenta</name>
    <dbReference type="NCBI Taxonomy" id="2606640"/>
    <lineage>
        <taxon>Bacteria</taxon>
        <taxon>Pseudomonadati</taxon>
        <taxon>Lentisphaerota</taxon>
        <taxon>Lentisphaeria</taxon>
        <taxon>Victivallales</taxon>
        <taxon>Victivallaceae</taxon>
        <taxon>Victivallis</taxon>
    </lineage>
</organism>
<evidence type="ECO:0000313" key="12">
    <source>
        <dbReference type="EMBL" id="MST98137.1"/>
    </source>
</evidence>
<keyword evidence="5 10" id="KW-0573">Peptidoglycan synthesis</keyword>
<comment type="caution">
    <text evidence="12">The sequence shown here is derived from an EMBL/GenBank/DDBJ whole genome shotgun (WGS) entry which is preliminary data.</text>
</comment>
<evidence type="ECO:0000256" key="1">
    <source>
        <dbReference type="ARBA" id="ARBA00004651"/>
    </source>
</evidence>
<dbReference type="GO" id="GO:0071555">
    <property type="term" value="P:cell wall organization"/>
    <property type="evidence" value="ECO:0007669"/>
    <property type="project" value="UniProtKB-UniRule"/>
</dbReference>
<keyword evidence="2 10" id="KW-1003">Cell membrane</keyword>
<dbReference type="NCBIfam" id="TIGR01695">
    <property type="entry name" value="murJ_mviN"/>
    <property type="match status" value="1"/>
</dbReference>
<feature type="transmembrane region" description="Helical" evidence="10">
    <location>
        <begin position="296"/>
        <end position="315"/>
    </location>
</feature>
<proteinExistence type="inferred from homology"/>
<dbReference type="RefSeq" id="WP_106053787.1">
    <property type="nucleotide sequence ID" value="NZ_CALXOB010000010.1"/>
</dbReference>
<feature type="transmembrane region" description="Helical" evidence="10">
    <location>
        <begin position="203"/>
        <end position="227"/>
    </location>
</feature>
<dbReference type="HAMAP" id="MF_02078">
    <property type="entry name" value="MurJ_MviN"/>
    <property type="match status" value="1"/>
</dbReference>
<evidence type="ECO:0000313" key="13">
    <source>
        <dbReference type="Proteomes" id="UP000435649"/>
    </source>
</evidence>
<gene>
    <name evidence="10 12" type="primary">murJ</name>
    <name evidence="12" type="ORF">FYJ85_13925</name>
</gene>
<dbReference type="PRINTS" id="PR01806">
    <property type="entry name" value="VIRFACTRMVIN"/>
</dbReference>
<feature type="transmembrane region" description="Helical" evidence="10">
    <location>
        <begin position="169"/>
        <end position="191"/>
    </location>
</feature>
<dbReference type="Pfam" id="PF03023">
    <property type="entry name" value="MurJ"/>
    <property type="match status" value="1"/>
</dbReference>
<dbReference type="AlphaFoldDB" id="A0A844G365"/>
<evidence type="ECO:0000256" key="8">
    <source>
        <dbReference type="ARBA" id="ARBA00060041"/>
    </source>
</evidence>
<dbReference type="PANTHER" id="PTHR47019:SF1">
    <property type="entry name" value="LIPID II FLIPPASE MURJ"/>
    <property type="match status" value="1"/>
</dbReference>
<dbReference type="GO" id="GO:0015648">
    <property type="term" value="F:lipid-linked peptidoglycan transporter activity"/>
    <property type="evidence" value="ECO:0007669"/>
    <property type="project" value="UniProtKB-UniRule"/>
</dbReference>
<evidence type="ECO:0000256" key="9">
    <source>
        <dbReference type="ARBA" id="ARBA00061532"/>
    </source>
</evidence>
<evidence type="ECO:0000256" key="6">
    <source>
        <dbReference type="ARBA" id="ARBA00022989"/>
    </source>
</evidence>
<feature type="transmembrane region" description="Helical" evidence="10">
    <location>
        <begin position="369"/>
        <end position="391"/>
    </location>
</feature>
<keyword evidence="10 11" id="KW-0961">Cell wall biogenesis/degradation</keyword>
<feature type="transmembrane region" description="Helical" evidence="10">
    <location>
        <begin position="136"/>
        <end position="162"/>
    </location>
</feature>
<feature type="transmembrane region" description="Helical" evidence="10">
    <location>
        <begin position="403"/>
        <end position="423"/>
    </location>
</feature>
<evidence type="ECO:0000256" key="10">
    <source>
        <dbReference type="HAMAP-Rule" id="MF_02078"/>
    </source>
</evidence>
<evidence type="ECO:0000256" key="3">
    <source>
        <dbReference type="ARBA" id="ARBA00022692"/>
    </source>
</evidence>
<comment type="subcellular location">
    <subcellularLocation>
        <location evidence="1 10">Cell membrane</location>
        <topology evidence="1 10">Multi-pass membrane protein</topology>
    </subcellularLocation>
</comment>
<name>A0A844G365_9BACT</name>
<feature type="transmembrane region" description="Helical" evidence="10">
    <location>
        <begin position="90"/>
        <end position="116"/>
    </location>
</feature>
<dbReference type="GO" id="GO:0009252">
    <property type="term" value="P:peptidoglycan biosynthetic process"/>
    <property type="evidence" value="ECO:0007669"/>
    <property type="project" value="UniProtKB-UniRule"/>
</dbReference>
<evidence type="ECO:0000256" key="2">
    <source>
        <dbReference type="ARBA" id="ARBA00022475"/>
    </source>
</evidence>
<evidence type="ECO:0000256" key="4">
    <source>
        <dbReference type="ARBA" id="ARBA00022960"/>
    </source>
</evidence>
<keyword evidence="6 10" id="KW-1133">Transmembrane helix</keyword>
<protein>
    <recommendedName>
        <fullName evidence="10">Probable lipid II flippase MurJ</fullName>
    </recommendedName>
</protein>
<accession>A0A844G365</accession>
<reference evidence="12 13" key="1">
    <citation type="submission" date="2019-08" db="EMBL/GenBank/DDBJ databases">
        <title>In-depth cultivation of the pig gut microbiome towards novel bacterial diversity and tailored functional studies.</title>
        <authorList>
            <person name="Wylensek D."/>
            <person name="Hitch T.C.A."/>
            <person name="Clavel T."/>
        </authorList>
    </citation>
    <scope>NUCLEOTIDE SEQUENCE [LARGE SCALE GENOMIC DNA]</scope>
    <source>
        <strain evidence="12 13">BBE-744-WT-12</strain>
    </source>
</reference>
<keyword evidence="4 10" id="KW-0133">Cell shape</keyword>
<dbReference type="GO" id="GO:0005886">
    <property type="term" value="C:plasma membrane"/>
    <property type="evidence" value="ECO:0007669"/>
    <property type="project" value="UniProtKB-SubCell"/>
</dbReference>
<feature type="transmembrane region" description="Helical" evidence="10">
    <location>
        <begin position="429"/>
        <end position="449"/>
    </location>
</feature>
<dbReference type="GO" id="GO:0008360">
    <property type="term" value="P:regulation of cell shape"/>
    <property type="evidence" value="ECO:0007669"/>
    <property type="project" value="UniProtKB-UniRule"/>
</dbReference>
<evidence type="ECO:0000256" key="11">
    <source>
        <dbReference type="PIRNR" id="PIRNR002869"/>
    </source>
</evidence>
<dbReference type="UniPathway" id="UPA00219"/>
<keyword evidence="3 10" id="KW-0812">Transmembrane</keyword>
<evidence type="ECO:0000256" key="5">
    <source>
        <dbReference type="ARBA" id="ARBA00022984"/>
    </source>
</evidence>
<feature type="transmembrane region" description="Helical" evidence="10">
    <location>
        <begin position="327"/>
        <end position="349"/>
    </location>
</feature>
<dbReference type="GO" id="GO:0034204">
    <property type="term" value="P:lipid translocation"/>
    <property type="evidence" value="ECO:0007669"/>
    <property type="project" value="TreeGrafter"/>
</dbReference>
<comment type="pathway">
    <text evidence="10">Cell wall biogenesis; peptidoglycan biosynthesis.</text>
</comment>
<comment type="function">
    <text evidence="8 10 11">Involved in peptidoglycan biosynthesis. Transports lipid-linked peptidoglycan precursors from the inner to the outer leaflet of the cytoplasmic membrane.</text>
</comment>
<dbReference type="InterPro" id="IPR004268">
    <property type="entry name" value="MurJ"/>
</dbReference>
<dbReference type="Proteomes" id="UP000435649">
    <property type="component" value="Unassembled WGS sequence"/>
</dbReference>
<dbReference type="EMBL" id="VUNS01000016">
    <property type="protein sequence ID" value="MST98137.1"/>
    <property type="molecule type" value="Genomic_DNA"/>
</dbReference>
<dbReference type="PANTHER" id="PTHR47019">
    <property type="entry name" value="LIPID II FLIPPASE MURJ"/>
    <property type="match status" value="1"/>
</dbReference>
<keyword evidence="7 10" id="KW-0472">Membrane</keyword>
<comment type="similarity">
    <text evidence="9 10 11">Belongs to the MurJ/MviN family.</text>
</comment>
<feature type="transmembrane region" description="Helical" evidence="10">
    <location>
        <begin position="498"/>
        <end position="519"/>
    </location>
</feature>
<dbReference type="PIRSF" id="PIRSF002869">
    <property type="entry name" value="MviN"/>
    <property type="match status" value="1"/>
</dbReference>